<gene>
    <name evidence="4" type="ORF">PP2015_1565</name>
</gene>
<keyword evidence="2 4" id="KW-0808">Transferase</keyword>
<dbReference type="Gene3D" id="3.40.50.150">
    <property type="entry name" value="Vaccinia Virus protein VP39"/>
    <property type="match status" value="1"/>
</dbReference>
<dbReference type="Pfam" id="PF08241">
    <property type="entry name" value="Methyltransf_11"/>
    <property type="match status" value="1"/>
</dbReference>
<dbReference type="Proteomes" id="UP000061457">
    <property type="component" value="Chromosome I"/>
</dbReference>
<reference evidence="4 5" key="1">
    <citation type="submission" date="2015-11" db="EMBL/GenBank/DDBJ databases">
        <authorList>
            <person name="Zhang Y."/>
            <person name="Guo Z."/>
        </authorList>
    </citation>
    <scope>NUCLEOTIDE SEQUENCE [LARGE SCALE GENOMIC DNA]</scope>
    <source>
        <strain evidence="4 5">KCTC 12086</strain>
    </source>
</reference>
<keyword evidence="1 4" id="KW-0489">Methyltransferase</keyword>
<dbReference type="InterPro" id="IPR029063">
    <property type="entry name" value="SAM-dependent_MTases_sf"/>
</dbReference>
<accession>A0A0S2K1W1</accession>
<evidence type="ECO:0000259" key="3">
    <source>
        <dbReference type="Pfam" id="PF08241"/>
    </source>
</evidence>
<dbReference type="OrthoDB" id="9760689at2"/>
<proteinExistence type="predicted"/>
<dbReference type="PANTHER" id="PTHR13090:SF1">
    <property type="entry name" value="ARGININE-HYDROXYLASE NDUFAF5, MITOCHONDRIAL"/>
    <property type="match status" value="1"/>
</dbReference>
<dbReference type="RefSeq" id="WP_058029755.1">
    <property type="nucleotide sequence ID" value="NZ_CP013187.1"/>
</dbReference>
<evidence type="ECO:0000256" key="1">
    <source>
        <dbReference type="ARBA" id="ARBA00022603"/>
    </source>
</evidence>
<name>A0A0S2K1W1_9GAMM</name>
<sequence>MIATPDKLSTAKQFSKAAGQYKQHAYVQKLAAELLFSRLNKRSQVMLDLGAGPLLHQHKLKHHSDCLVAMDLSLGMLSETHPENNVSRVCADMDNLPFSDNVLDTIFSNFAIQWSADPKTLFKSLHSASKPGSQVLISTVLDGSLSEIAQAWKVVDDKQHINDFLNLTELINIAQSEGFKVVYSNQHCLQDYYDKPINALKSVKNIGANHLTECQKERGLLGKTAYKNLLSAFPLQDGKAIISYQVGILELTK</sequence>
<evidence type="ECO:0000256" key="2">
    <source>
        <dbReference type="ARBA" id="ARBA00022679"/>
    </source>
</evidence>
<dbReference type="SUPFAM" id="SSF53335">
    <property type="entry name" value="S-adenosyl-L-methionine-dependent methyltransferases"/>
    <property type="match status" value="1"/>
</dbReference>
<dbReference type="AlphaFoldDB" id="A0A0S2K1W1"/>
<organism evidence="4 5">
    <name type="scientific">Pseudoalteromonas phenolica</name>
    <dbReference type="NCBI Taxonomy" id="161398"/>
    <lineage>
        <taxon>Bacteria</taxon>
        <taxon>Pseudomonadati</taxon>
        <taxon>Pseudomonadota</taxon>
        <taxon>Gammaproteobacteria</taxon>
        <taxon>Alteromonadales</taxon>
        <taxon>Pseudoalteromonadaceae</taxon>
        <taxon>Pseudoalteromonas</taxon>
    </lineage>
</organism>
<feature type="domain" description="Methyltransferase type 11" evidence="3">
    <location>
        <begin position="47"/>
        <end position="136"/>
    </location>
</feature>
<dbReference type="EMBL" id="CP013187">
    <property type="protein sequence ID" value="ALO42069.1"/>
    <property type="molecule type" value="Genomic_DNA"/>
</dbReference>
<dbReference type="InterPro" id="IPR050602">
    <property type="entry name" value="Malonyl-ACP_OMT"/>
</dbReference>
<dbReference type="GO" id="GO:0008757">
    <property type="term" value="F:S-adenosylmethionine-dependent methyltransferase activity"/>
    <property type="evidence" value="ECO:0007669"/>
    <property type="project" value="InterPro"/>
</dbReference>
<keyword evidence="5" id="KW-1185">Reference proteome</keyword>
<dbReference type="STRING" id="161398.PP2015_1565"/>
<dbReference type="PATRIC" id="fig|161398.10.peg.1589"/>
<evidence type="ECO:0000313" key="4">
    <source>
        <dbReference type="EMBL" id="ALO42069.1"/>
    </source>
</evidence>
<evidence type="ECO:0000313" key="5">
    <source>
        <dbReference type="Proteomes" id="UP000061457"/>
    </source>
</evidence>
<dbReference type="GO" id="GO:0032259">
    <property type="term" value="P:methylation"/>
    <property type="evidence" value="ECO:0007669"/>
    <property type="project" value="UniProtKB-KW"/>
</dbReference>
<dbReference type="KEGG" id="pphe:PP2015_1565"/>
<dbReference type="InterPro" id="IPR013216">
    <property type="entry name" value="Methyltransf_11"/>
</dbReference>
<protein>
    <submittedName>
        <fullName evidence="4">Methyltransferase domain protein</fullName>
    </submittedName>
</protein>
<dbReference type="PANTHER" id="PTHR13090">
    <property type="entry name" value="ARGININE-HYDROXYLASE NDUFAF5, MITOCHONDRIAL"/>
    <property type="match status" value="1"/>
</dbReference>